<feature type="domain" description="PTS EIIB type-1" evidence="14">
    <location>
        <begin position="7"/>
        <end position="89"/>
    </location>
</feature>
<dbReference type="GO" id="GO:0008982">
    <property type="term" value="F:protein-N(PI)-phosphohistidine-sugar phosphotransferase activity"/>
    <property type="evidence" value="ECO:0007669"/>
    <property type="project" value="InterPro"/>
</dbReference>
<feature type="transmembrane region" description="Helical" evidence="12">
    <location>
        <begin position="329"/>
        <end position="348"/>
    </location>
</feature>
<keyword evidence="9 12" id="KW-1133">Transmembrane helix</keyword>
<dbReference type="SUPFAM" id="SSF55604">
    <property type="entry name" value="Glucose permease domain IIB"/>
    <property type="match status" value="1"/>
</dbReference>
<dbReference type="PROSITE" id="PS51103">
    <property type="entry name" value="PTS_EIIC_TYPE_1"/>
    <property type="match status" value="1"/>
</dbReference>
<proteinExistence type="predicted"/>
<evidence type="ECO:0000256" key="3">
    <source>
        <dbReference type="ARBA" id="ARBA00022475"/>
    </source>
</evidence>
<evidence type="ECO:0000256" key="1">
    <source>
        <dbReference type="ARBA" id="ARBA00004651"/>
    </source>
</evidence>
<dbReference type="PROSITE" id="PS51098">
    <property type="entry name" value="PTS_EIIB_TYPE_1"/>
    <property type="match status" value="1"/>
</dbReference>
<feature type="transmembrane region" description="Helical" evidence="12">
    <location>
        <begin position="284"/>
        <end position="309"/>
    </location>
</feature>
<evidence type="ECO:0000256" key="10">
    <source>
        <dbReference type="ARBA" id="ARBA00023136"/>
    </source>
</evidence>
<feature type="transmembrane region" description="Helical" evidence="12">
    <location>
        <begin position="152"/>
        <end position="173"/>
    </location>
</feature>
<dbReference type="Pfam" id="PF00358">
    <property type="entry name" value="PTS_EIIA_1"/>
    <property type="match status" value="1"/>
</dbReference>
<dbReference type="InterPro" id="IPR001996">
    <property type="entry name" value="PTS_IIB_1"/>
</dbReference>
<evidence type="ECO:0000256" key="4">
    <source>
        <dbReference type="ARBA" id="ARBA00022597"/>
    </source>
</evidence>
<evidence type="ECO:0000313" key="16">
    <source>
        <dbReference type="EMBL" id="CDO03607.1"/>
    </source>
</evidence>
<dbReference type="PANTHER" id="PTHR30175">
    <property type="entry name" value="PHOSPHOTRANSFERASE SYSTEM TRANSPORT PROTEIN"/>
    <property type="match status" value="1"/>
</dbReference>
<dbReference type="InterPro" id="IPR003352">
    <property type="entry name" value="PTS_EIIC"/>
</dbReference>
<feature type="transmembrane region" description="Helical" evidence="12">
    <location>
        <begin position="109"/>
        <end position="140"/>
    </location>
</feature>
<feature type="transmembrane region" description="Helical" evidence="12">
    <location>
        <begin position="214"/>
        <end position="234"/>
    </location>
</feature>
<evidence type="ECO:0000313" key="17">
    <source>
        <dbReference type="Proteomes" id="UP000028863"/>
    </source>
</evidence>
<keyword evidence="8" id="KW-0418">Kinase</keyword>
<dbReference type="Gene3D" id="3.30.1360.60">
    <property type="entry name" value="Glucose permease domain IIB"/>
    <property type="match status" value="1"/>
</dbReference>
<evidence type="ECO:0000259" key="13">
    <source>
        <dbReference type="PROSITE" id="PS51093"/>
    </source>
</evidence>
<dbReference type="CDD" id="cd00212">
    <property type="entry name" value="PTS_IIB_glc"/>
    <property type="match status" value="1"/>
</dbReference>
<sequence length="616" mass="66212">MSESNQEKVVKSIIDYLGGKENISNAWHCMTRLRFEIKDESLIEEENIKSIPEVMGAQNQNNQYQIIIGTEVESYFEVLASKLGISGAESSSNGNKGEKKSLITMFMDIVSGVFGPIVPAIAGAGMIKGLIAGFVALGVVSDESQTIQVLDMLASGVFTFLPFFIAASAAKIFKTNQYLAIAIAAAMQYPTMTDAAAAGNIDAFHIFGLIPIPVFNYAGNVIPIIFAVFVLSYVQRWVDKVLPKVLRTVFTPTFSLFIAGLIAFIVIGPIGIHLGRGLADVIAWLFDVSPILAGVVVGTIRPVAILTGLHHAMTPIALQNFSDQGYDMLMPMMFMANMAIAGATLAMYRKAKSQNERSIIVSSSLSAFLGITEPALFGVLTKYKRGLLAATIGSALASAFISAFGVRIYGYILSSIFSLPAYIGEYFIFAILGIVIAIVVAYIAATLLSKSNEKLEPTGAKTELREEELTAVATGNYVAIDQVADEAFASKSLGDGYAIKPSKSEIFSPVSGKIKTVFPTKHAIGIETNIGLEVLIHMGIETVSLDGKPFEILVKPGDVVDKKTQIATMDIEELEKNKMDITTMVVVTNMEKVKSLPEATKQSYSAGEKIGDILPN</sequence>
<feature type="transmembrane region" description="Helical" evidence="12">
    <location>
        <begin position="426"/>
        <end position="448"/>
    </location>
</feature>
<dbReference type="InterPro" id="IPR018113">
    <property type="entry name" value="PTrfase_EIIB_Cys"/>
</dbReference>
<dbReference type="GO" id="GO:0009401">
    <property type="term" value="P:phosphoenolpyruvate-dependent sugar phosphotransferase system"/>
    <property type="evidence" value="ECO:0007669"/>
    <property type="project" value="UniProtKB-KW"/>
</dbReference>
<evidence type="ECO:0000256" key="11">
    <source>
        <dbReference type="PROSITE-ProRule" id="PRU00421"/>
    </source>
</evidence>
<dbReference type="GO" id="GO:0005886">
    <property type="term" value="C:plasma membrane"/>
    <property type="evidence" value="ECO:0007669"/>
    <property type="project" value="UniProtKB-SubCell"/>
</dbReference>
<dbReference type="GO" id="GO:0090589">
    <property type="term" value="F:protein-phosphocysteine-trehalose phosphotransferase system transporter activity"/>
    <property type="evidence" value="ECO:0007669"/>
    <property type="project" value="TreeGrafter"/>
</dbReference>
<dbReference type="Proteomes" id="UP000028863">
    <property type="component" value="Unassembled WGS sequence"/>
</dbReference>
<dbReference type="FunFam" id="3.30.1360.60:FF:000001">
    <property type="entry name" value="PTS system glucose-specific IIBC component PtsG"/>
    <property type="match status" value="1"/>
</dbReference>
<evidence type="ECO:0000259" key="15">
    <source>
        <dbReference type="PROSITE" id="PS51103"/>
    </source>
</evidence>
<keyword evidence="6" id="KW-0598">Phosphotransferase system</keyword>
<dbReference type="eggNOG" id="COG1263">
    <property type="taxonomic scope" value="Bacteria"/>
</dbReference>
<dbReference type="AlphaFoldDB" id="W9AL54"/>
<dbReference type="Pfam" id="PF02378">
    <property type="entry name" value="PTS_EIIC"/>
    <property type="match status" value="1"/>
</dbReference>
<dbReference type="PROSITE" id="PS51093">
    <property type="entry name" value="PTS_EIIA_TYPE_1"/>
    <property type="match status" value="1"/>
</dbReference>
<dbReference type="eggNOG" id="COG2190">
    <property type="taxonomic scope" value="Bacteria"/>
</dbReference>
<evidence type="ECO:0000259" key="14">
    <source>
        <dbReference type="PROSITE" id="PS51098"/>
    </source>
</evidence>
<dbReference type="FunFam" id="2.70.70.10:FF:000001">
    <property type="entry name" value="PTS system glucose-specific IIA component"/>
    <property type="match status" value="1"/>
</dbReference>
<dbReference type="EMBL" id="CCAX010000001">
    <property type="protein sequence ID" value="CDO03607.1"/>
    <property type="molecule type" value="Genomic_DNA"/>
</dbReference>
<keyword evidence="2" id="KW-0813">Transport</keyword>
<dbReference type="PANTHER" id="PTHR30175:SF1">
    <property type="entry name" value="PTS SYSTEM ARBUTIN-, CELLOBIOSE-, AND SALICIN-SPECIFIC EIIBC COMPONENT-RELATED"/>
    <property type="match status" value="1"/>
</dbReference>
<dbReference type="GO" id="GO:0015771">
    <property type="term" value="P:trehalose transport"/>
    <property type="evidence" value="ECO:0007669"/>
    <property type="project" value="TreeGrafter"/>
</dbReference>
<organism evidence="16 17">
    <name type="scientific">Oceanobacillus picturae</name>
    <dbReference type="NCBI Taxonomy" id="171693"/>
    <lineage>
        <taxon>Bacteria</taxon>
        <taxon>Bacillati</taxon>
        <taxon>Bacillota</taxon>
        <taxon>Bacilli</taxon>
        <taxon>Bacillales</taxon>
        <taxon>Bacillaceae</taxon>
        <taxon>Oceanobacillus</taxon>
    </lineage>
</organism>
<dbReference type="PROSITE" id="PS00371">
    <property type="entry name" value="PTS_EIIA_TYPE_1_HIS"/>
    <property type="match status" value="1"/>
</dbReference>
<feature type="transmembrane region" description="Helical" evidence="12">
    <location>
        <begin position="360"/>
        <end position="380"/>
    </location>
</feature>
<evidence type="ECO:0000256" key="6">
    <source>
        <dbReference type="ARBA" id="ARBA00022683"/>
    </source>
</evidence>
<evidence type="ECO:0000256" key="9">
    <source>
        <dbReference type="ARBA" id="ARBA00022989"/>
    </source>
</evidence>
<dbReference type="InterPro" id="IPR013013">
    <property type="entry name" value="PTS_EIIC_1"/>
</dbReference>
<dbReference type="eggNOG" id="COG1264">
    <property type="taxonomic scope" value="Bacteria"/>
</dbReference>
<evidence type="ECO:0000256" key="2">
    <source>
        <dbReference type="ARBA" id="ARBA00022448"/>
    </source>
</evidence>
<gene>
    <name evidence="16" type="primary">bglF</name>
    <name evidence="16" type="ORF">BN988_02124</name>
</gene>
<dbReference type="Pfam" id="PF00367">
    <property type="entry name" value="PTS_EIIB"/>
    <property type="match status" value="1"/>
</dbReference>
<dbReference type="NCBIfam" id="TIGR00830">
    <property type="entry name" value="PTBA"/>
    <property type="match status" value="1"/>
</dbReference>
<evidence type="ECO:0000256" key="5">
    <source>
        <dbReference type="ARBA" id="ARBA00022679"/>
    </source>
</evidence>
<feature type="transmembrane region" description="Helical" evidence="12">
    <location>
        <begin position="254"/>
        <end position="272"/>
    </location>
</feature>
<dbReference type="SUPFAM" id="SSF51261">
    <property type="entry name" value="Duplicated hybrid motif"/>
    <property type="match status" value="1"/>
</dbReference>
<accession>W9AL54</accession>
<dbReference type="STRING" id="171693.BN988_02124"/>
<keyword evidence="17" id="KW-1185">Reference proteome</keyword>
<dbReference type="InterPro" id="IPR050558">
    <property type="entry name" value="PTS_Sugar-Specific_Components"/>
</dbReference>
<reference evidence="16" key="2">
    <citation type="submission" date="2014-03" db="EMBL/GenBank/DDBJ databases">
        <authorList>
            <person name="Urmite Genomes"/>
        </authorList>
    </citation>
    <scope>NUCLEOTIDE SEQUENCE</scope>
    <source>
        <strain evidence="16">S1</strain>
    </source>
</reference>
<keyword evidence="10 12" id="KW-0472">Membrane</keyword>
<dbReference type="RefSeq" id="WP_036575819.1">
    <property type="nucleotide sequence ID" value="NZ_CABLBW010000001.1"/>
</dbReference>
<reference evidence="16" key="1">
    <citation type="submission" date="2014-03" db="EMBL/GenBank/DDBJ databases">
        <title>Draft genome sequencing of Oceanobacillus picturae strain S1 isolated from human gut.</title>
        <authorList>
            <person name="Croce O."/>
            <person name="Lagier J.C."/>
            <person name="Raoult D."/>
        </authorList>
    </citation>
    <scope>NUCLEOTIDE SEQUENCE [LARGE SCALE GENOMIC DNA]</scope>
    <source>
        <strain evidence="16">S1</strain>
    </source>
</reference>
<keyword evidence="5" id="KW-0808">Transferase</keyword>
<dbReference type="GO" id="GO:0016301">
    <property type="term" value="F:kinase activity"/>
    <property type="evidence" value="ECO:0007669"/>
    <property type="project" value="UniProtKB-KW"/>
</dbReference>
<dbReference type="InterPro" id="IPR001127">
    <property type="entry name" value="PTS_EIIA_1_perm"/>
</dbReference>
<dbReference type="Gene3D" id="2.70.70.10">
    <property type="entry name" value="Glucose Permease (Domain IIA)"/>
    <property type="match status" value="1"/>
</dbReference>
<keyword evidence="3" id="KW-1003">Cell membrane</keyword>
<feature type="domain" description="PTS EIIA type-1" evidence="13">
    <location>
        <begin position="485"/>
        <end position="589"/>
    </location>
</feature>
<feature type="transmembrane region" description="Helical" evidence="12">
    <location>
        <begin position="386"/>
        <end position="406"/>
    </location>
</feature>
<comment type="caution">
    <text evidence="16">The sequence shown here is derived from an EMBL/GenBank/DDBJ whole genome shotgun (WGS) entry which is preliminary data.</text>
</comment>
<dbReference type="PROSITE" id="PS01035">
    <property type="entry name" value="PTS_EIIB_TYPE_1_CYS"/>
    <property type="match status" value="1"/>
</dbReference>
<keyword evidence="4" id="KW-0762">Sugar transport</keyword>
<evidence type="ECO:0000256" key="12">
    <source>
        <dbReference type="SAM" id="Phobius"/>
    </source>
</evidence>
<evidence type="ECO:0000256" key="8">
    <source>
        <dbReference type="ARBA" id="ARBA00022777"/>
    </source>
</evidence>
<keyword evidence="7 12" id="KW-0812">Transmembrane</keyword>
<name>W9AL54_9BACI</name>
<feature type="active site" description="Phosphocysteine intermediate; for EIIB activity" evidence="11">
    <location>
        <position position="29"/>
    </location>
</feature>
<dbReference type="InterPro" id="IPR036878">
    <property type="entry name" value="Glu_permease_IIB"/>
</dbReference>
<feature type="domain" description="PTS EIIC type-1" evidence="15">
    <location>
        <begin position="108"/>
        <end position="460"/>
    </location>
</feature>
<comment type="subcellular location">
    <subcellularLocation>
        <location evidence="1">Cell membrane</location>
        <topology evidence="1">Multi-pass membrane protein</topology>
    </subcellularLocation>
</comment>
<protein>
    <submittedName>
        <fullName evidence="16">EIIBCA-Bgl</fullName>
    </submittedName>
</protein>
<evidence type="ECO:0000256" key="7">
    <source>
        <dbReference type="ARBA" id="ARBA00022692"/>
    </source>
</evidence>
<dbReference type="InterPro" id="IPR011055">
    <property type="entry name" value="Dup_hybrid_motif"/>
</dbReference>